<protein>
    <recommendedName>
        <fullName evidence="4">Molybdopterin synthase catalytic subunit</fullName>
        <ecNumber evidence="3">2.8.1.12</ecNumber>
    </recommendedName>
    <alternativeName>
        <fullName evidence="9">MPT synthase subunit 2</fullName>
    </alternativeName>
    <alternativeName>
        <fullName evidence="7">Molybdenum cofactor biosynthesis protein E</fullName>
    </alternativeName>
    <alternativeName>
        <fullName evidence="8">Molybdopterin-converting factor large subunit</fullName>
    </alternativeName>
    <alternativeName>
        <fullName evidence="10">Molybdopterin-converting factor subunit 2</fullName>
    </alternativeName>
</protein>
<dbReference type="SUPFAM" id="SSF54690">
    <property type="entry name" value="Molybdopterin synthase subunit MoaE"/>
    <property type="match status" value="1"/>
</dbReference>
<dbReference type="PANTHER" id="PTHR23404">
    <property type="entry name" value="MOLYBDOPTERIN SYNTHASE RELATED"/>
    <property type="match status" value="1"/>
</dbReference>
<evidence type="ECO:0000313" key="12">
    <source>
        <dbReference type="EMBL" id="PMP82234.1"/>
    </source>
</evidence>
<dbReference type="InterPro" id="IPR003448">
    <property type="entry name" value="Mopterin_biosynth_MoaE"/>
</dbReference>
<organism evidence="12 13">
    <name type="scientific">Caldisericum exile</name>
    <dbReference type="NCBI Taxonomy" id="693075"/>
    <lineage>
        <taxon>Bacteria</taxon>
        <taxon>Pseudomonadati</taxon>
        <taxon>Caldisericota/Cryosericota group</taxon>
        <taxon>Caldisericota</taxon>
        <taxon>Caldisericia</taxon>
        <taxon>Caldisericales</taxon>
        <taxon>Caldisericaceae</taxon>
        <taxon>Caldisericum</taxon>
    </lineage>
</organism>
<dbReference type="Gene3D" id="3.90.1170.40">
    <property type="entry name" value="Molybdopterin biosynthesis MoaE subunit"/>
    <property type="match status" value="1"/>
</dbReference>
<comment type="pathway">
    <text evidence="1">Cofactor biosynthesis; molybdopterin biosynthesis.</text>
</comment>
<evidence type="ECO:0000313" key="13">
    <source>
        <dbReference type="Proteomes" id="UP000236910"/>
    </source>
</evidence>
<evidence type="ECO:0000256" key="7">
    <source>
        <dbReference type="ARBA" id="ARBA00029745"/>
    </source>
</evidence>
<comment type="subunit">
    <text evidence="6">Heterotetramer of 2 MoaD subunits and 2 MoaE subunits. Also stable as homodimer. The enzyme changes between these two forms during catalysis.</text>
</comment>
<comment type="caution">
    <text evidence="12">The sequence shown here is derived from an EMBL/GenBank/DDBJ whole genome shotgun (WGS) entry which is preliminary data.</text>
</comment>
<dbReference type="EMBL" id="PNIX01000234">
    <property type="protein sequence ID" value="PMP82234.1"/>
    <property type="molecule type" value="Genomic_DNA"/>
</dbReference>
<evidence type="ECO:0000256" key="3">
    <source>
        <dbReference type="ARBA" id="ARBA00011950"/>
    </source>
</evidence>
<keyword evidence="5" id="KW-0501">Molybdenum cofactor biosynthesis</keyword>
<evidence type="ECO:0000256" key="1">
    <source>
        <dbReference type="ARBA" id="ARBA00005046"/>
    </source>
</evidence>
<dbReference type="GO" id="GO:0006777">
    <property type="term" value="P:Mo-molybdopterin cofactor biosynthetic process"/>
    <property type="evidence" value="ECO:0007669"/>
    <property type="project" value="UniProtKB-KW"/>
</dbReference>
<evidence type="ECO:0000256" key="8">
    <source>
        <dbReference type="ARBA" id="ARBA00030407"/>
    </source>
</evidence>
<reference evidence="12 13" key="1">
    <citation type="submission" date="2018-01" db="EMBL/GenBank/DDBJ databases">
        <title>Metagenomic assembled genomes from two thermal pools in the Uzon Caldera, Kamchatka, Russia.</title>
        <authorList>
            <person name="Wilkins L."/>
            <person name="Ettinger C."/>
        </authorList>
    </citation>
    <scope>NUCLEOTIDE SEQUENCE [LARGE SCALE GENOMIC DNA]</scope>
    <source>
        <strain evidence="12">ARK-10</strain>
    </source>
</reference>
<feature type="non-terminal residue" evidence="12">
    <location>
        <position position="1"/>
    </location>
</feature>
<evidence type="ECO:0000256" key="11">
    <source>
        <dbReference type="ARBA" id="ARBA00049878"/>
    </source>
</evidence>
<sequence>TKGKINESELTELLRNEEGGSIVVFLGEPRKGFEDGDVSSIEYTAYEEMAIQELKKIEEEALKRDGILDVIIVHRLGDIPLKETSLYVGVSSRHREEGFEITKWIIEEVKKSVPIWKEIKYEGNRNS</sequence>
<gene>
    <name evidence="12" type="ORF">C0175_03950</name>
</gene>
<comment type="similarity">
    <text evidence="2">Belongs to the MoaE family.</text>
</comment>
<evidence type="ECO:0000256" key="9">
    <source>
        <dbReference type="ARBA" id="ARBA00030781"/>
    </source>
</evidence>
<proteinExistence type="inferred from homology"/>
<name>A0A2J6X696_9BACT</name>
<dbReference type="AlphaFoldDB" id="A0A2J6X696"/>
<evidence type="ECO:0000256" key="6">
    <source>
        <dbReference type="ARBA" id="ARBA00026066"/>
    </source>
</evidence>
<dbReference type="EC" id="2.8.1.12" evidence="3"/>
<evidence type="ECO:0000256" key="4">
    <source>
        <dbReference type="ARBA" id="ARBA00013858"/>
    </source>
</evidence>
<accession>A0A2J6X696</accession>
<dbReference type="Proteomes" id="UP000236910">
    <property type="component" value="Unassembled WGS sequence"/>
</dbReference>
<evidence type="ECO:0000256" key="5">
    <source>
        <dbReference type="ARBA" id="ARBA00023150"/>
    </source>
</evidence>
<dbReference type="CDD" id="cd00756">
    <property type="entry name" value="MoaE"/>
    <property type="match status" value="1"/>
</dbReference>
<comment type="catalytic activity">
    <reaction evidence="11">
        <text>2 [molybdopterin-synthase sulfur-carrier protein]-C-terminal-Gly-aminoethanethioate + cyclic pyranopterin phosphate + H2O = molybdopterin + 2 [molybdopterin-synthase sulfur-carrier protein]-C-terminal Gly-Gly + 2 H(+)</text>
        <dbReference type="Rhea" id="RHEA:26333"/>
        <dbReference type="Rhea" id="RHEA-COMP:12202"/>
        <dbReference type="Rhea" id="RHEA-COMP:19907"/>
        <dbReference type="ChEBI" id="CHEBI:15377"/>
        <dbReference type="ChEBI" id="CHEBI:15378"/>
        <dbReference type="ChEBI" id="CHEBI:58698"/>
        <dbReference type="ChEBI" id="CHEBI:59648"/>
        <dbReference type="ChEBI" id="CHEBI:90778"/>
        <dbReference type="ChEBI" id="CHEBI:232372"/>
        <dbReference type="EC" id="2.8.1.12"/>
    </reaction>
</comment>
<evidence type="ECO:0000256" key="2">
    <source>
        <dbReference type="ARBA" id="ARBA00005426"/>
    </source>
</evidence>
<evidence type="ECO:0000256" key="10">
    <source>
        <dbReference type="ARBA" id="ARBA00032474"/>
    </source>
</evidence>
<dbReference type="GO" id="GO:0030366">
    <property type="term" value="F:molybdopterin synthase activity"/>
    <property type="evidence" value="ECO:0007669"/>
    <property type="project" value="UniProtKB-EC"/>
</dbReference>
<dbReference type="InterPro" id="IPR036563">
    <property type="entry name" value="MoaE_sf"/>
</dbReference>
<dbReference type="Pfam" id="PF02391">
    <property type="entry name" value="MoaE"/>
    <property type="match status" value="1"/>
</dbReference>